<dbReference type="Proteomes" id="UP000673691">
    <property type="component" value="Unassembled WGS sequence"/>
</dbReference>
<proteinExistence type="predicted"/>
<reference evidence="1 2" key="1">
    <citation type="journal article" name="Sci. Rep.">
        <title>Genome-scale phylogenetic analyses confirm Olpidium as the closest living zoosporic fungus to the non-flagellated, terrestrial fungi.</title>
        <authorList>
            <person name="Chang Y."/>
            <person name="Rochon D."/>
            <person name="Sekimoto S."/>
            <person name="Wang Y."/>
            <person name="Chovatia M."/>
            <person name="Sandor L."/>
            <person name="Salamov A."/>
            <person name="Grigoriev I.V."/>
            <person name="Stajich J.E."/>
            <person name="Spatafora J.W."/>
        </authorList>
    </citation>
    <scope>NUCLEOTIDE SEQUENCE [LARGE SCALE GENOMIC DNA]</scope>
    <source>
        <strain evidence="1">S191</strain>
    </source>
</reference>
<protein>
    <submittedName>
        <fullName evidence="1">Uncharacterized protein</fullName>
    </submittedName>
</protein>
<comment type="caution">
    <text evidence="1">The sequence shown here is derived from an EMBL/GenBank/DDBJ whole genome shotgun (WGS) entry which is preliminary data.</text>
</comment>
<dbReference type="EMBL" id="JAEFCI010002915">
    <property type="protein sequence ID" value="KAG5461917.1"/>
    <property type="molecule type" value="Genomic_DNA"/>
</dbReference>
<name>A0A8H8DL74_9FUNG</name>
<gene>
    <name evidence="1" type="ORF">BJ554DRAFT_5820</name>
</gene>
<dbReference type="AlphaFoldDB" id="A0A8H8DL74"/>
<keyword evidence="2" id="KW-1185">Reference proteome</keyword>
<sequence>MTTVAALEAFQKTCSSARGNSGFLADFSAQPSSCREFSTAVLTHYNVTRECFFFGPIEKHKPCCLRKPKAVEFKFPLPPRS</sequence>
<organism evidence="1 2">
    <name type="scientific">Olpidium bornovanus</name>
    <dbReference type="NCBI Taxonomy" id="278681"/>
    <lineage>
        <taxon>Eukaryota</taxon>
        <taxon>Fungi</taxon>
        <taxon>Fungi incertae sedis</taxon>
        <taxon>Olpidiomycota</taxon>
        <taxon>Olpidiomycotina</taxon>
        <taxon>Olpidiomycetes</taxon>
        <taxon>Olpidiales</taxon>
        <taxon>Olpidiaceae</taxon>
        <taxon>Olpidium</taxon>
    </lineage>
</organism>
<accession>A0A8H8DL74</accession>
<evidence type="ECO:0000313" key="1">
    <source>
        <dbReference type="EMBL" id="KAG5461917.1"/>
    </source>
</evidence>
<evidence type="ECO:0000313" key="2">
    <source>
        <dbReference type="Proteomes" id="UP000673691"/>
    </source>
</evidence>